<name>A0A6M3K8G3_9ZZZZ</name>
<dbReference type="AlphaFoldDB" id="A0A6M3K8G3"/>
<reference evidence="1" key="1">
    <citation type="submission" date="2020-03" db="EMBL/GenBank/DDBJ databases">
        <title>The deep terrestrial virosphere.</title>
        <authorList>
            <person name="Holmfeldt K."/>
            <person name="Nilsson E."/>
            <person name="Simone D."/>
            <person name="Lopez-Fernandez M."/>
            <person name="Wu X."/>
            <person name="de Brujin I."/>
            <person name="Lundin D."/>
            <person name="Andersson A."/>
            <person name="Bertilsson S."/>
            <person name="Dopson M."/>
        </authorList>
    </citation>
    <scope>NUCLEOTIDE SEQUENCE</scope>
    <source>
        <strain evidence="1">MM415A01170</strain>
    </source>
</reference>
<protein>
    <submittedName>
        <fullName evidence="1">Uncharacterized protein</fullName>
    </submittedName>
</protein>
<proteinExistence type="predicted"/>
<dbReference type="EMBL" id="MT142314">
    <property type="protein sequence ID" value="QJA78006.1"/>
    <property type="molecule type" value="Genomic_DNA"/>
</dbReference>
<sequence length="85" mass="9760">MEELKTISNPLEITEEKRAEMKANILKEWDTATDRATLAESVMEGYIFGKYAENEHYPIDLFAEIIAEIDAENAPKEEVIEEVIK</sequence>
<organism evidence="1">
    <name type="scientific">viral metagenome</name>
    <dbReference type="NCBI Taxonomy" id="1070528"/>
    <lineage>
        <taxon>unclassified sequences</taxon>
        <taxon>metagenomes</taxon>
        <taxon>organismal metagenomes</taxon>
    </lineage>
</organism>
<gene>
    <name evidence="1" type="ORF">MM415A01170_0013</name>
</gene>
<evidence type="ECO:0000313" key="1">
    <source>
        <dbReference type="EMBL" id="QJA78006.1"/>
    </source>
</evidence>
<accession>A0A6M3K8G3</accession>